<evidence type="ECO:0000259" key="1">
    <source>
        <dbReference type="Pfam" id="PF01593"/>
    </source>
</evidence>
<dbReference type="Gene3D" id="3.50.50.60">
    <property type="entry name" value="FAD/NAD(P)-binding domain"/>
    <property type="match status" value="1"/>
</dbReference>
<reference evidence="2 3" key="1">
    <citation type="submission" date="2019-08" db="EMBL/GenBank/DDBJ databases">
        <title>Archangium and Cystobacter genomes.</title>
        <authorList>
            <person name="Chen I.-C.K."/>
            <person name="Wielgoss S."/>
        </authorList>
    </citation>
    <scope>NUCLEOTIDE SEQUENCE [LARGE SCALE GENOMIC DNA]</scope>
    <source>
        <strain evidence="2 3">Cbm 6</strain>
    </source>
</reference>
<dbReference type="InterPro" id="IPR036188">
    <property type="entry name" value="FAD/NAD-bd_sf"/>
</dbReference>
<dbReference type="Pfam" id="PF01593">
    <property type="entry name" value="Amino_oxidase"/>
    <property type="match status" value="1"/>
</dbReference>
<accession>A0ABY9X994</accession>
<organism evidence="2 3">
    <name type="scientific">Archangium minus</name>
    <dbReference type="NCBI Taxonomy" id="83450"/>
    <lineage>
        <taxon>Bacteria</taxon>
        <taxon>Pseudomonadati</taxon>
        <taxon>Myxococcota</taxon>
        <taxon>Myxococcia</taxon>
        <taxon>Myxococcales</taxon>
        <taxon>Cystobacterineae</taxon>
        <taxon>Archangiaceae</taxon>
        <taxon>Archangium</taxon>
    </lineage>
</organism>
<dbReference type="SUPFAM" id="SSF51905">
    <property type="entry name" value="FAD/NAD(P)-binding domain"/>
    <property type="match status" value="1"/>
</dbReference>
<evidence type="ECO:0000313" key="3">
    <source>
        <dbReference type="Proteomes" id="UP001611383"/>
    </source>
</evidence>
<protein>
    <submittedName>
        <fullName evidence="2">NAD(P)-binding protein</fullName>
    </submittedName>
</protein>
<evidence type="ECO:0000313" key="2">
    <source>
        <dbReference type="EMBL" id="WNG51964.1"/>
    </source>
</evidence>
<feature type="domain" description="Amine oxidase" evidence="1">
    <location>
        <begin position="84"/>
        <end position="505"/>
    </location>
</feature>
<keyword evidence="3" id="KW-1185">Reference proteome</keyword>
<dbReference type="EMBL" id="CP043494">
    <property type="protein sequence ID" value="WNG51964.1"/>
    <property type="molecule type" value="Genomic_DNA"/>
</dbReference>
<sequence>MYFMNNRPPMMSSSNLTVSQRSRAAPWAVVLGVVALLVTAGCKVHDPATTRVAATERRPLSCEIGIVGGGPAGTYMAYRLAPRFGAGICLFEKEVEVGGRLRDETLGGVRVGRGARRVNDGQEYVKELARELDIKLETPAPRGHLMLVKGHFGYSPDDFVELFPGLKGPLDNDPATTREDELYALLLREKAKAKAYPNFRDFVEAVAGPAAVEYLRSVSRFHSDFDLSHSAASYIEILEEEMQLSSVNHYPVGGMSMFPLKLAEKAAARGVRIYTSEPLLSFDAAGPGPGAGYVLRTPSYDVKVRKLVIAAPPSGFDFVQGPLAEELRAQPAYQALLPLRIVVINQRWSAPWWETVDNPKREDLTGKPFRVYTTDHCVQHTEIPREPYLAGAHVLRSVYAEEPKCVAFWEELFKKGGLPAVEAEVVRGLNLTFNTGALGQQVAVPKPLETTFHVWPAGWYYVRSGTSMTIAEIERWSIEPLKGREDLMLVGEAWSTRPGWAMGAYRTVDTVLKARFGF</sequence>
<dbReference type="Proteomes" id="UP001611383">
    <property type="component" value="Chromosome"/>
</dbReference>
<gene>
    <name evidence="2" type="ORF">F0U60_53540</name>
</gene>
<name>A0ABY9X994_9BACT</name>
<proteinExistence type="predicted"/>
<dbReference type="InterPro" id="IPR002937">
    <property type="entry name" value="Amino_oxidase"/>
</dbReference>